<proteinExistence type="predicted"/>
<dbReference type="RefSeq" id="WP_080861437.1">
    <property type="nucleotide sequence ID" value="NZ_CP077405.1"/>
</dbReference>
<accession>A0A1V8NRB6</accession>
<dbReference type="Proteomes" id="UP000192573">
    <property type="component" value="Unassembled WGS sequence"/>
</dbReference>
<name>A0A1V8NRB6_CITBR</name>
<evidence type="ECO:0000313" key="2">
    <source>
        <dbReference type="Proteomes" id="UP000192573"/>
    </source>
</evidence>
<reference evidence="1 2" key="1">
    <citation type="submission" date="2017-03" db="EMBL/GenBank/DDBJ databases">
        <authorList>
            <person name="Afonso C.L."/>
            <person name="Miller P.J."/>
            <person name="Scott M.A."/>
            <person name="Spackman E."/>
            <person name="Goraichik I."/>
            <person name="Dimitrov K.M."/>
            <person name="Suarez D.L."/>
            <person name="Swayne D.E."/>
        </authorList>
    </citation>
    <scope>NUCLEOTIDE SEQUENCE [LARGE SCALE GENOMIC DNA]</scope>
    <source>
        <strain evidence="1 2">ATCC 51113</strain>
    </source>
</reference>
<dbReference type="AlphaFoldDB" id="A0A1V8NRB6"/>
<protein>
    <submittedName>
        <fullName evidence="1">Uncharacterized protein</fullName>
    </submittedName>
</protein>
<evidence type="ECO:0000313" key="1">
    <source>
        <dbReference type="EMBL" id="OQM38960.1"/>
    </source>
</evidence>
<organism evidence="1 2">
    <name type="scientific">Citrobacter braakii</name>
    <dbReference type="NCBI Taxonomy" id="57706"/>
    <lineage>
        <taxon>Bacteria</taxon>
        <taxon>Pseudomonadati</taxon>
        <taxon>Pseudomonadota</taxon>
        <taxon>Gammaproteobacteria</taxon>
        <taxon>Enterobacterales</taxon>
        <taxon>Enterobacteriaceae</taxon>
        <taxon>Citrobacter</taxon>
        <taxon>Citrobacter freundii complex</taxon>
    </lineage>
</organism>
<sequence>MPESIYIQRQFMTFLGLDVQAEEIFFRVDDRDTDYVNTDMVLHRDRLLAVMQFLLDEVTEQNPQQREKCRHAEQILTLWIRGLDALAQSMNDMAILPRTVSEFSGRVDRLLPGDPQALLSLPDEAFLRLTAQGHLMSGEQMSRQTLEATLPYWDRFVTRISARLAAACDYCLLQLSRLYRNLNTEPRQLRCFTLPFGRLELHMQPRDMSDCGHIMEYDDASVADYLEEVMAGRLTPVRMEARVIYRNDAEVCVFRRNADVIDTDHLHVSDWREPVTEALDWIRRERTSLVQSVPRRPVLKLAA</sequence>
<gene>
    <name evidence="1" type="ORF">BZK42_27395</name>
</gene>
<comment type="caution">
    <text evidence="1">The sequence shown here is derived from an EMBL/GenBank/DDBJ whole genome shotgun (WGS) entry which is preliminary data.</text>
</comment>
<dbReference type="EMBL" id="NAEW01000047">
    <property type="protein sequence ID" value="OQM38960.1"/>
    <property type="molecule type" value="Genomic_DNA"/>
</dbReference>